<evidence type="ECO:0000259" key="2">
    <source>
        <dbReference type="PROSITE" id="PS51733"/>
    </source>
</evidence>
<feature type="domain" description="BPL/LPL catalytic" evidence="2">
    <location>
        <begin position="24"/>
        <end position="215"/>
    </location>
</feature>
<dbReference type="Gene3D" id="3.30.930.10">
    <property type="entry name" value="Bira Bifunctional Protein, Domain 2"/>
    <property type="match status" value="1"/>
</dbReference>
<keyword evidence="4" id="KW-1185">Reference proteome</keyword>
<proteinExistence type="predicted"/>
<keyword evidence="3" id="KW-0436">Ligase</keyword>
<dbReference type="CDD" id="cd16443">
    <property type="entry name" value="LplA"/>
    <property type="match status" value="1"/>
</dbReference>
<accession>A0ABR6KPZ8</accession>
<dbReference type="PANTHER" id="PTHR12561">
    <property type="entry name" value="LIPOATE-PROTEIN LIGASE"/>
    <property type="match status" value="1"/>
</dbReference>
<organism evidence="3 4">
    <name type="scientific">Parabacteroides faecis</name>
    <dbReference type="NCBI Taxonomy" id="1217282"/>
    <lineage>
        <taxon>Bacteria</taxon>
        <taxon>Pseudomonadati</taxon>
        <taxon>Bacteroidota</taxon>
        <taxon>Bacteroidia</taxon>
        <taxon>Bacteroidales</taxon>
        <taxon>Tannerellaceae</taxon>
        <taxon>Parabacteroides</taxon>
    </lineage>
</organism>
<comment type="caution">
    <text evidence="3">The sequence shown here is derived from an EMBL/GenBank/DDBJ whole genome shotgun (WGS) entry which is preliminary data.</text>
</comment>
<dbReference type="GO" id="GO:0016979">
    <property type="term" value="F:lipoate-protein ligase activity"/>
    <property type="evidence" value="ECO:0007669"/>
    <property type="project" value="UniProtKB-EC"/>
</dbReference>
<dbReference type="SUPFAM" id="SSF55681">
    <property type="entry name" value="Class II aaRS and biotin synthetases"/>
    <property type="match status" value="1"/>
</dbReference>
<comment type="pathway">
    <text evidence="1">Protein modification; protein lipoylation via exogenous pathway; protein N(6)-(lipoyl)lysine from lipoate: step 2/2.</text>
</comment>
<gene>
    <name evidence="3" type="ORF">GGQ57_003497</name>
</gene>
<evidence type="ECO:0000313" key="4">
    <source>
        <dbReference type="Proteomes" id="UP000533637"/>
    </source>
</evidence>
<dbReference type="InterPro" id="IPR004143">
    <property type="entry name" value="BPL_LPL_catalytic"/>
</dbReference>
<protein>
    <submittedName>
        <fullName evidence="3">Lipoate-protein ligase A</fullName>
        <ecNumber evidence="3">6.3.1.20</ecNumber>
    </submittedName>
</protein>
<dbReference type="Proteomes" id="UP000533637">
    <property type="component" value="Unassembled WGS sequence"/>
</dbReference>
<name>A0ABR6KPZ8_9BACT</name>
<evidence type="ECO:0000313" key="3">
    <source>
        <dbReference type="EMBL" id="MBB4623581.1"/>
    </source>
</evidence>
<dbReference type="InterPro" id="IPR045864">
    <property type="entry name" value="aa-tRNA-synth_II/BPL/LPL"/>
</dbReference>
<dbReference type="PROSITE" id="PS51733">
    <property type="entry name" value="BPL_LPL_CATALYTIC"/>
    <property type="match status" value="1"/>
</dbReference>
<reference evidence="3 4" key="1">
    <citation type="submission" date="2020-08" db="EMBL/GenBank/DDBJ databases">
        <title>Genomic Encyclopedia of Type Strains, Phase IV (KMG-IV): sequencing the most valuable type-strain genomes for metagenomic binning, comparative biology and taxonomic classification.</title>
        <authorList>
            <person name="Goeker M."/>
        </authorList>
    </citation>
    <scope>NUCLEOTIDE SEQUENCE [LARGE SCALE GENOMIC DNA]</scope>
    <source>
        <strain evidence="3 4">DSM 102983</strain>
    </source>
</reference>
<dbReference type="Pfam" id="PF21948">
    <property type="entry name" value="LplA-B_cat"/>
    <property type="match status" value="1"/>
</dbReference>
<sequence>MLCIHNTHTDAWFNLAAEEYLLKNFSEDIFMLWQNEPAVVIGKYQNIWAEADLEYAGQKQIKLARRYSGGGAVYHDMGNLNLSFIENSSQIRPTGFTNSIIDFLETYGLHACSDERQGLTIDGLKVSGSAQAIHKRRMLHHATLLFSTDLETLEHVLCPSIEYTTGHDTAARPYFVPSVKSPVTNLCGKLPAPITIDKFKQSLLAYFSARSTAFRPYKFTDQDLEEIRLLRNKKYADENWIFNTYTL</sequence>
<dbReference type="RefSeq" id="WP_183671622.1">
    <property type="nucleotide sequence ID" value="NZ_BMPB01000008.1"/>
</dbReference>
<dbReference type="EMBL" id="JACHOC010000007">
    <property type="protein sequence ID" value="MBB4623581.1"/>
    <property type="molecule type" value="Genomic_DNA"/>
</dbReference>
<dbReference type="InterPro" id="IPR004562">
    <property type="entry name" value="LipoylTrfase_LipoateP_Ligase"/>
</dbReference>
<evidence type="ECO:0000256" key="1">
    <source>
        <dbReference type="ARBA" id="ARBA00005085"/>
    </source>
</evidence>
<dbReference type="PANTHER" id="PTHR12561:SF3">
    <property type="entry name" value="LIPOYLTRANSFERASE 1, MITOCHONDRIAL"/>
    <property type="match status" value="1"/>
</dbReference>
<dbReference type="EC" id="6.3.1.20" evidence="3"/>